<dbReference type="AlphaFoldDB" id="A0A8T0UDN7"/>
<name>A0A8T0UDN7_PANVG</name>
<evidence type="ECO:0000313" key="1">
    <source>
        <dbReference type="EMBL" id="KAG2622111.1"/>
    </source>
</evidence>
<comment type="caution">
    <text evidence="1">The sequence shown here is derived from an EMBL/GenBank/DDBJ whole genome shotgun (WGS) entry which is preliminary data.</text>
</comment>
<accession>A0A8T0UDN7</accession>
<keyword evidence="2" id="KW-1185">Reference proteome</keyword>
<evidence type="ECO:0000313" key="2">
    <source>
        <dbReference type="Proteomes" id="UP000823388"/>
    </source>
</evidence>
<dbReference type="Proteomes" id="UP000823388">
    <property type="component" value="Chromosome 3N"/>
</dbReference>
<proteinExistence type="predicted"/>
<reference evidence="1" key="1">
    <citation type="submission" date="2020-05" db="EMBL/GenBank/DDBJ databases">
        <title>WGS assembly of Panicum virgatum.</title>
        <authorList>
            <person name="Lovell J.T."/>
            <person name="Jenkins J."/>
            <person name="Shu S."/>
            <person name="Juenger T.E."/>
            <person name="Schmutz J."/>
        </authorList>
    </citation>
    <scope>NUCLEOTIDE SEQUENCE</scope>
    <source>
        <strain evidence="1">AP13</strain>
    </source>
</reference>
<protein>
    <submittedName>
        <fullName evidence="1">Uncharacterized protein</fullName>
    </submittedName>
</protein>
<gene>
    <name evidence="1" type="ORF">PVAP13_3NG283882</name>
</gene>
<organism evidence="1 2">
    <name type="scientific">Panicum virgatum</name>
    <name type="common">Blackwell switchgrass</name>
    <dbReference type="NCBI Taxonomy" id="38727"/>
    <lineage>
        <taxon>Eukaryota</taxon>
        <taxon>Viridiplantae</taxon>
        <taxon>Streptophyta</taxon>
        <taxon>Embryophyta</taxon>
        <taxon>Tracheophyta</taxon>
        <taxon>Spermatophyta</taxon>
        <taxon>Magnoliopsida</taxon>
        <taxon>Liliopsida</taxon>
        <taxon>Poales</taxon>
        <taxon>Poaceae</taxon>
        <taxon>PACMAD clade</taxon>
        <taxon>Panicoideae</taxon>
        <taxon>Panicodae</taxon>
        <taxon>Paniceae</taxon>
        <taxon>Panicinae</taxon>
        <taxon>Panicum</taxon>
        <taxon>Panicum sect. Hiantes</taxon>
    </lineage>
</organism>
<dbReference type="EMBL" id="CM029042">
    <property type="protein sequence ID" value="KAG2622111.1"/>
    <property type="molecule type" value="Genomic_DNA"/>
</dbReference>
<sequence>MLDDLTAEHKRKYDQVMADLGKEVLKQYTWTRNGGIRYISDPESPLSRIDLTVPSEERSQALRQEVNYMIHHAIIRQTEVILNSLDNVVARVVKSMLAGEHDQDIGLVINSHAGEKKFYTRPLQVPQVNAPEGTKAEFIPYALQDRNDRPSCYEEATAFIPEGYICQLRYRPPAREAGANNHTAIGKDKPANQELLAWQS</sequence>